<dbReference type="AlphaFoldDB" id="A0A6F8PLA6"/>
<dbReference type="SUPFAM" id="SSF53067">
    <property type="entry name" value="Actin-like ATPase domain"/>
    <property type="match status" value="1"/>
</dbReference>
<evidence type="ECO:0000256" key="4">
    <source>
        <dbReference type="RuleBase" id="RU004046"/>
    </source>
</evidence>
<dbReference type="GO" id="GO:0005524">
    <property type="term" value="F:ATP binding"/>
    <property type="evidence" value="ECO:0007669"/>
    <property type="project" value="UniProtKB-UniRule"/>
</dbReference>
<sequence length="324" mass="35334">MAALIAGDVGGTKVLLRAFDSESNEVLAQKRYLSADYTSLSVLVSAFIEEFSITQVKAACFGLPGPVQGRRAHLTNLPWLVDADFLVEHCQIEHVEILNDFAAAAYGIDELVEEDLLCLQAGEYQSEGNRLVIGAGSGLGVAPVKNCGGVFVPQASEGGHMDFAPLTEDQIELAAWMHKKWTHVSYERILSGEGIETLYFFFNAKSHGHNRVNISGAADVHRMALAGDEIAIKTLDMFVEVYGAFIGNMALIWGAKAGVYIAGGIAPKILQWMQKPEFLEAAKAKGRMRPWVESMPIYLITNEQLGLLGAVDRAKTLYRTLSLE</sequence>
<evidence type="ECO:0000313" key="5">
    <source>
        <dbReference type="EMBL" id="BBP42844.1"/>
    </source>
</evidence>
<dbReference type="NCBIfam" id="TIGR00749">
    <property type="entry name" value="glk"/>
    <property type="match status" value="1"/>
</dbReference>
<proteinExistence type="inferred from homology"/>
<protein>
    <recommendedName>
        <fullName evidence="3">Glucokinase</fullName>
        <ecNumber evidence="3">2.7.1.2</ecNumber>
    </recommendedName>
    <alternativeName>
        <fullName evidence="3">Glucose kinase</fullName>
    </alternativeName>
</protein>
<comment type="catalytic activity">
    <reaction evidence="3">
        <text>D-glucose + ATP = D-glucose 6-phosphate + ADP + H(+)</text>
        <dbReference type="Rhea" id="RHEA:17825"/>
        <dbReference type="ChEBI" id="CHEBI:4167"/>
        <dbReference type="ChEBI" id="CHEBI:15378"/>
        <dbReference type="ChEBI" id="CHEBI:30616"/>
        <dbReference type="ChEBI" id="CHEBI:61548"/>
        <dbReference type="ChEBI" id="CHEBI:456216"/>
        <dbReference type="EC" id="2.7.1.2"/>
    </reaction>
</comment>
<keyword evidence="6" id="KW-1185">Reference proteome</keyword>
<gene>
    <name evidence="5" type="primary">glk_1</name>
    <name evidence="3" type="synonym">glk</name>
    <name evidence="5" type="ORF">THMIRHAT_05900</name>
</gene>
<dbReference type="InterPro" id="IPR043129">
    <property type="entry name" value="ATPase_NBD"/>
</dbReference>
<dbReference type="InterPro" id="IPR003836">
    <property type="entry name" value="Glucokinase"/>
</dbReference>
<dbReference type="CDD" id="cd24008">
    <property type="entry name" value="ASKHA_NBD_GLK"/>
    <property type="match status" value="1"/>
</dbReference>
<evidence type="ECO:0000256" key="1">
    <source>
        <dbReference type="ARBA" id="ARBA00022679"/>
    </source>
</evidence>
<feature type="binding site" evidence="3">
    <location>
        <begin position="7"/>
        <end position="12"/>
    </location>
    <ligand>
        <name>ATP</name>
        <dbReference type="ChEBI" id="CHEBI:30616"/>
    </ligand>
</feature>
<name>A0A6F8PLA6_9GAMM</name>
<dbReference type="GO" id="GO:0005737">
    <property type="term" value="C:cytoplasm"/>
    <property type="evidence" value="ECO:0007669"/>
    <property type="project" value="UniProtKB-SubCell"/>
</dbReference>
<dbReference type="Gene3D" id="3.40.367.20">
    <property type="match status" value="1"/>
</dbReference>
<evidence type="ECO:0000256" key="2">
    <source>
        <dbReference type="ARBA" id="ARBA00022777"/>
    </source>
</evidence>
<comment type="subcellular location">
    <subcellularLocation>
        <location evidence="3">Cytoplasm</location>
    </subcellularLocation>
</comment>
<dbReference type="Pfam" id="PF02685">
    <property type="entry name" value="Glucokinase"/>
    <property type="match status" value="1"/>
</dbReference>
<dbReference type="GO" id="GO:0004340">
    <property type="term" value="F:glucokinase activity"/>
    <property type="evidence" value="ECO:0007669"/>
    <property type="project" value="UniProtKB-UniRule"/>
</dbReference>
<keyword evidence="3" id="KW-0547">Nucleotide-binding</keyword>
<keyword evidence="2 3" id="KW-0418">Kinase</keyword>
<accession>A0A6F8PLA6</accession>
<keyword evidence="3" id="KW-0963">Cytoplasm</keyword>
<organism evidence="5 6">
    <name type="scientific">Thiosulfativibrio zosterae</name>
    <dbReference type="NCBI Taxonomy" id="2675053"/>
    <lineage>
        <taxon>Bacteria</taxon>
        <taxon>Pseudomonadati</taxon>
        <taxon>Pseudomonadota</taxon>
        <taxon>Gammaproteobacteria</taxon>
        <taxon>Thiotrichales</taxon>
        <taxon>Piscirickettsiaceae</taxon>
        <taxon>Thiosulfativibrio</taxon>
    </lineage>
</organism>
<dbReference type="PANTHER" id="PTHR47363">
    <property type="entry name" value="GLUCOKINASE"/>
    <property type="match status" value="1"/>
</dbReference>
<dbReference type="KEGG" id="tzo:THMIRHAT_05900"/>
<dbReference type="PANTHER" id="PTHR47363:SF1">
    <property type="entry name" value="GLUCOKINASE"/>
    <property type="match status" value="1"/>
</dbReference>
<dbReference type="RefSeq" id="WP_173290625.1">
    <property type="nucleotide sequence ID" value="NZ_AP021888.1"/>
</dbReference>
<comment type="similarity">
    <text evidence="3 4">Belongs to the bacterial glucokinase family.</text>
</comment>
<keyword evidence="1 3" id="KW-0808">Transferase</keyword>
<dbReference type="EMBL" id="AP021888">
    <property type="protein sequence ID" value="BBP42844.1"/>
    <property type="molecule type" value="Genomic_DNA"/>
</dbReference>
<dbReference type="GO" id="GO:0005536">
    <property type="term" value="F:D-glucose binding"/>
    <property type="evidence" value="ECO:0007669"/>
    <property type="project" value="InterPro"/>
</dbReference>
<dbReference type="EC" id="2.7.1.2" evidence="3"/>
<dbReference type="Proteomes" id="UP000501466">
    <property type="component" value="Chromosome"/>
</dbReference>
<evidence type="ECO:0000256" key="3">
    <source>
        <dbReference type="HAMAP-Rule" id="MF_00524"/>
    </source>
</evidence>
<evidence type="ECO:0000313" key="6">
    <source>
        <dbReference type="Proteomes" id="UP000501466"/>
    </source>
</evidence>
<reference evidence="6" key="1">
    <citation type="submission" date="2019-11" db="EMBL/GenBank/DDBJ databases">
        <title>Isolation and characterization of two novel species in the genus Thiomicrorhabdus.</title>
        <authorList>
            <person name="Mochizuki J."/>
            <person name="Kojima H."/>
            <person name="Fukui M."/>
        </authorList>
    </citation>
    <scope>NUCLEOTIDE SEQUENCE [LARGE SCALE GENOMIC DNA]</scope>
    <source>
        <strain evidence="6">AkT22</strain>
    </source>
</reference>
<dbReference type="GO" id="GO:0006096">
    <property type="term" value="P:glycolytic process"/>
    <property type="evidence" value="ECO:0007669"/>
    <property type="project" value="UniProtKB-UniRule"/>
</dbReference>
<keyword evidence="3" id="KW-0067">ATP-binding</keyword>
<keyword evidence="3" id="KW-0324">Glycolysis</keyword>
<dbReference type="HAMAP" id="MF_00524">
    <property type="entry name" value="Glucokinase"/>
    <property type="match status" value="1"/>
</dbReference>
<dbReference type="Gene3D" id="3.30.420.40">
    <property type="match status" value="1"/>
</dbReference>